<evidence type="ECO:0000313" key="5">
    <source>
        <dbReference type="Proteomes" id="UP000813824"/>
    </source>
</evidence>
<protein>
    <submittedName>
        <fullName evidence="4">Fido domain-containing protein</fullName>
    </submittedName>
</protein>
<feature type="binding site" evidence="2">
    <location>
        <begin position="333"/>
        <end position="340"/>
    </location>
    <ligand>
        <name>ATP</name>
        <dbReference type="ChEBI" id="CHEBI:30616"/>
    </ligand>
</feature>
<evidence type="ECO:0000256" key="2">
    <source>
        <dbReference type="PIRSR" id="PIRSR640198-2"/>
    </source>
</evidence>
<dbReference type="Pfam" id="PF02661">
    <property type="entry name" value="Fic"/>
    <property type="match status" value="1"/>
</dbReference>
<dbReference type="GO" id="GO:0005524">
    <property type="term" value="F:ATP binding"/>
    <property type="evidence" value="ECO:0007669"/>
    <property type="project" value="UniProtKB-KW"/>
</dbReference>
<name>A0A8K0UIG9_9AGAR</name>
<comment type="caution">
    <text evidence="4">The sequence shown here is derived from an EMBL/GenBank/DDBJ whole genome shotgun (WGS) entry which is preliminary data.</text>
</comment>
<feature type="domain" description="Fido" evidence="3">
    <location>
        <begin position="222"/>
        <end position="374"/>
    </location>
</feature>
<proteinExistence type="predicted"/>
<accession>A0A8K0UIG9</accession>
<dbReference type="InterPro" id="IPR003812">
    <property type="entry name" value="Fido"/>
</dbReference>
<dbReference type="Gene3D" id="1.10.3290.10">
    <property type="entry name" value="Fido-like domain"/>
    <property type="match status" value="1"/>
</dbReference>
<dbReference type="PANTHER" id="PTHR13504:SF38">
    <property type="entry name" value="FIDO DOMAIN-CONTAINING PROTEIN"/>
    <property type="match status" value="1"/>
</dbReference>
<dbReference type="OrthoDB" id="439046at2759"/>
<evidence type="ECO:0000313" key="4">
    <source>
        <dbReference type="EMBL" id="KAH8092250.1"/>
    </source>
</evidence>
<keyword evidence="5" id="KW-1185">Reference proteome</keyword>
<dbReference type="PANTHER" id="PTHR13504">
    <property type="entry name" value="FIDO DOMAIN-CONTAINING PROTEIN DDB_G0283145"/>
    <property type="match status" value="1"/>
</dbReference>
<dbReference type="PROSITE" id="PS51459">
    <property type="entry name" value="FIDO"/>
    <property type="match status" value="1"/>
</dbReference>
<dbReference type="InterPro" id="IPR040198">
    <property type="entry name" value="Fido_containing"/>
</dbReference>
<organism evidence="4 5">
    <name type="scientific">Cristinia sonorae</name>
    <dbReference type="NCBI Taxonomy" id="1940300"/>
    <lineage>
        <taxon>Eukaryota</taxon>
        <taxon>Fungi</taxon>
        <taxon>Dikarya</taxon>
        <taxon>Basidiomycota</taxon>
        <taxon>Agaricomycotina</taxon>
        <taxon>Agaricomycetes</taxon>
        <taxon>Agaricomycetidae</taxon>
        <taxon>Agaricales</taxon>
        <taxon>Pleurotineae</taxon>
        <taxon>Stephanosporaceae</taxon>
        <taxon>Cristinia</taxon>
    </lineage>
</organism>
<sequence>MLRESLRVQSRSAGPFAHTARTWEDLLEIYPDSQYLLRVVADMRWMSGAHISALELYKKVREKDTTTGYKTENAGLSARLNHSVLQSYKYNPTNMSKYGSQRWQSTITSDNPTELLAHDAFTPRDYQDIRNVWNSLSEIDQRKYVNYLCVETQALEGAALFDDATTKKLVNTGFTNVEIKNNNIRGGEITDCADAVSLLQDTFKTIEMVTSSAFLDEDPAPLDIKTICDLHLLLMKSSRVLPGTSSSGAQGSTVVVKYTHIGKTRQDLKFNVTAKQSGDQAVGHIQYCPYDVVDAELNVFCDRFNYLIRQNVDPFFVSAWSQHVFLTIHPFEDGNGRLSRILSSIPLLRNKLPPLSIPIRQKQNYMTSLDHVRL</sequence>
<keyword evidence="2" id="KW-0547">Nucleotide-binding</keyword>
<dbReference type="EMBL" id="JAEVFJ010000033">
    <property type="protein sequence ID" value="KAH8092250.1"/>
    <property type="molecule type" value="Genomic_DNA"/>
</dbReference>
<dbReference type="AlphaFoldDB" id="A0A8K0UIG9"/>
<reference evidence="4" key="1">
    <citation type="journal article" date="2021" name="New Phytol.">
        <title>Evolutionary innovations through gain and loss of genes in the ectomycorrhizal Boletales.</title>
        <authorList>
            <person name="Wu G."/>
            <person name="Miyauchi S."/>
            <person name="Morin E."/>
            <person name="Kuo A."/>
            <person name="Drula E."/>
            <person name="Varga T."/>
            <person name="Kohler A."/>
            <person name="Feng B."/>
            <person name="Cao Y."/>
            <person name="Lipzen A."/>
            <person name="Daum C."/>
            <person name="Hundley H."/>
            <person name="Pangilinan J."/>
            <person name="Johnson J."/>
            <person name="Barry K."/>
            <person name="LaButti K."/>
            <person name="Ng V."/>
            <person name="Ahrendt S."/>
            <person name="Min B."/>
            <person name="Choi I.G."/>
            <person name="Park H."/>
            <person name="Plett J.M."/>
            <person name="Magnuson J."/>
            <person name="Spatafora J.W."/>
            <person name="Nagy L.G."/>
            <person name="Henrissat B."/>
            <person name="Grigoriev I.V."/>
            <person name="Yang Z.L."/>
            <person name="Xu J."/>
            <person name="Martin F.M."/>
        </authorList>
    </citation>
    <scope>NUCLEOTIDE SEQUENCE</scope>
    <source>
        <strain evidence="4">KKN 215</strain>
    </source>
</reference>
<dbReference type="Proteomes" id="UP000813824">
    <property type="component" value="Unassembled WGS sequence"/>
</dbReference>
<gene>
    <name evidence="4" type="ORF">BXZ70DRAFT_898473</name>
</gene>
<feature type="active site" evidence="1">
    <location>
        <position position="329"/>
    </location>
</feature>
<dbReference type="InterPro" id="IPR036597">
    <property type="entry name" value="Fido-like_dom_sf"/>
</dbReference>
<evidence type="ECO:0000259" key="3">
    <source>
        <dbReference type="PROSITE" id="PS51459"/>
    </source>
</evidence>
<keyword evidence="2" id="KW-0067">ATP-binding</keyword>
<evidence type="ECO:0000256" key="1">
    <source>
        <dbReference type="PIRSR" id="PIRSR640198-1"/>
    </source>
</evidence>
<dbReference type="SUPFAM" id="SSF140931">
    <property type="entry name" value="Fic-like"/>
    <property type="match status" value="1"/>
</dbReference>